<proteinExistence type="predicted"/>
<dbReference type="GO" id="GO:0003989">
    <property type="term" value="F:acetyl-CoA carboxylase activity"/>
    <property type="evidence" value="ECO:0007669"/>
    <property type="project" value="UniProtKB-EC"/>
</dbReference>
<dbReference type="AlphaFoldDB" id="A0A2C8ERI3"/>
<gene>
    <name evidence="5" type="primary">accD1</name>
    <name evidence="5" type="ORF">LABALGLTS371_08380</name>
</gene>
<dbReference type="EC" id="6.4.1.2" evidence="5"/>
<dbReference type="PROSITE" id="PS50980">
    <property type="entry name" value="COA_CT_NTER"/>
    <property type="match status" value="1"/>
</dbReference>
<dbReference type="InterPro" id="IPR011762">
    <property type="entry name" value="COA_CT_N"/>
</dbReference>
<evidence type="ECO:0000256" key="3">
    <source>
        <dbReference type="ARBA" id="ARBA00022771"/>
    </source>
</evidence>
<dbReference type="GO" id="GO:0006633">
    <property type="term" value="P:fatty acid biosynthetic process"/>
    <property type="evidence" value="ECO:0007669"/>
    <property type="project" value="InterPro"/>
</dbReference>
<evidence type="ECO:0000313" key="6">
    <source>
        <dbReference type="Proteomes" id="UP000321659"/>
    </source>
</evidence>
<keyword evidence="3" id="KW-0862">Zinc</keyword>
<dbReference type="Pfam" id="PF01039">
    <property type="entry name" value="Carboxyl_trans"/>
    <property type="match status" value="1"/>
</dbReference>
<evidence type="ECO:0000256" key="4">
    <source>
        <dbReference type="ARBA" id="ARBA00023098"/>
    </source>
</evidence>
<keyword evidence="3" id="KW-0479">Metal-binding</keyword>
<accession>A0A2C8ERI3</accession>
<dbReference type="EMBL" id="SRRQ01000005">
    <property type="protein sequence ID" value="TWW11055.1"/>
    <property type="molecule type" value="Genomic_DNA"/>
</dbReference>
<dbReference type="InterPro" id="IPR000438">
    <property type="entry name" value="Acetyl_CoA_COase_Trfase_b_su"/>
</dbReference>
<sequence length="260" mass="28795">MSHYPETNQWQKCRKCGAHLHESQWAPYFICPNCQSYKRLTAMERIAILADEYSFEVINVPNQTQNKAEFPGYTEKLERAKSATTSDEAVVVGIATINKQTLVLAVMDSFFMMGSLNTTAGARIKAGMKVALEQKLPFVIVTASGGARMQEGIYSLLQMNSILYMKQKLDDAGLLVMSLLTDPTMGGVSASFALNNDIVLAEKQAKIGFAGERVIKKTTNERLPVDFQTAEGLYSNGFVDQVIDRKNLKQVISQLLTLHA</sequence>
<protein>
    <submittedName>
        <fullName evidence="5">Acetyl-coenzyme A carboxylase carboxyl transferase subunit beta 1</fullName>
        <ecNumber evidence="5">6.4.1.2</ecNumber>
    </submittedName>
</protein>
<dbReference type="InterPro" id="IPR029045">
    <property type="entry name" value="ClpP/crotonase-like_dom_sf"/>
</dbReference>
<keyword evidence="5" id="KW-0436">Ligase</keyword>
<dbReference type="RefSeq" id="WP_112251158.1">
    <property type="nucleotide sequence ID" value="NZ_CBCRTS010000010.1"/>
</dbReference>
<dbReference type="GO" id="GO:0009317">
    <property type="term" value="C:acetyl-CoA carboxylase complex"/>
    <property type="evidence" value="ECO:0007669"/>
    <property type="project" value="InterPro"/>
</dbReference>
<evidence type="ECO:0000256" key="2">
    <source>
        <dbReference type="ARBA" id="ARBA00022679"/>
    </source>
</evidence>
<keyword evidence="4" id="KW-0443">Lipid metabolism</keyword>
<evidence type="ECO:0000256" key="1">
    <source>
        <dbReference type="ARBA" id="ARBA00022516"/>
    </source>
</evidence>
<dbReference type="InterPro" id="IPR034733">
    <property type="entry name" value="AcCoA_carboxyl_beta"/>
</dbReference>
<organism evidence="5 6">
    <name type="scientific">Dellaglioa algida</name>
    <dbReference type="NCBI Taxonomy" id="105612"/>
    <lineage>
        <taxon>Bacteria</taxon>
        <taxon>Bacillati</taxon>
        <taxon>Bacillota</taxon>
        <taxon>Bacilli</taxon>
        <taxon>Lactobacillales</taxon>
        <taxon>Lactobacillaceae</taxon>
        <taxon>Dellaglioa</taxon>
    </lineage>
</organism>
<dbReference type="PANTHER" id="PTHR42995">
    <property type="entry name" value="ACETYL-COENZYME A CARBOXYLASE CARBOXYL TRANSFERASE SUBUNIT BETA, CHLOROPLASTIC"/>
    <property type="match status" value="1"/>
</dbReference>
<dbReference type="GeneID" id="83548860"/>
<dbReference type="GO" id="GO:0016740">
    <property type="term" value="F:transferase activity"/>
    <property type="evidence" value="ECO:0007669"/>
    <property type="project" value="UniProtKB-KW"/>
</dbReference>
<reference evidence="5 6" key="1">
    <citation type="submission" date="2019-04" db="EMBL/GenBank/DDBJ databases">
        <title>In vitro growth and metabolic characteristics of meat-borne Lactobacillus algidus strains.</title>
        <authorList>
            <person name="Sade E."/>
            <person name="Per J."/>
            <person name="Tytti H."/>
            <person name="Johanna B.K."/>
        </authorList>
    </citation>
    <scope>NUCLEOTIDE SEQUENCE [LARGE SCALE GENOMIC DNA]</scope>
    <source>
        <strain evidence="5 6">LTS37-1</strain>
    </source>
</reference>
<dbReference type="SUPFAM" id="SSF52096">
    <property type="entry name" value="ClpP/crotonase"/>
    <property type="match status" value="1"/>
</dbReference>
<name>A0A2C8ERI3_9LACO</name>
<keyword evidence="1" id="KW-0444">Lipid biosynthesis</keyword>
<dbReference type="Proteomes" id="UP000321659">
    <property type="component" value="Unassembled WGS sequence"/>
</dbReference>
<dbReference type="GO" id="GO:0008270">
    <property type="term" value="F:zinc ion binding"/>
    <property type="evidence" value="ECO:0007669"/>
    <property type="project" value="UniProtKB-KW"/>
</dbReference>
<comment type="caution">
    <text evidence="5">The sequence shown here is derived from an EMBL/GenBank/DDBJ whole genome shotgun (WGS) entry which is preliminary data.</text>
</comment>
<dbReference type="PRINTS" id="PR01070">
    <property type="entry name" value="ACCCTRFRASEB"/>
</dbReference>
<dbReference type="Gene3D" id="3.90.226.10">
    <property type="entry name" value="2-enoyl-CoA Hydratase, Chain A, domain 1"/>
    <property type="match status" value="1"/>
</dbReference>
<keyword evidence="3" id="KW-0863">Zinc-finger</keyword>
<evidence type="ECO:0000313" key="5">
    <source>
        <dbReference type="EMBL" id="TWW11055.1"/>
    </source>
</evidence>
<keyword evidence="2 5" id="KW-0808">Transferase</keyword>
<dbReference type="PANTHER" id="PTHR42995:SF5">
    <property type="entry name" value="ACETYL-COENZYME A CARBOXYLASE CARBOXYL TRANSFERASE SUBUNIT BETA, CHLOROPLASTIC"/>
    <property type="match status" value="1"/>
</dbReference>
<dbReference type="GO" id="GO:2001295">
    <property type="term" value="P:malonyl-CoA biosynthetic process"/>
    <property type="evidence" value="ECO:0007669"/>
    <property type="project" value="TreeGrafter"/>
</dbReference>